<feature type="transmembrane region" description="Helical" evidence="2">
    <location>
        <begin position="135"/>
        <end position="157"/>
    </location>
</feature>
<keyword evidence="2" id="KW-0812">Transmembrane</keyword>
<dbReference type="AlphaFoldDB" id="Q18IW4"/>
<dbReference type="GeneID" id="4192572"/>
<feature type="transmembrane region" description="Helical" evidence="2">
    <location>
        <begin position="67"/>
        <end position="90"/>
    </location>
</feature>
<dbReference type="eggNOG" id="arCOG12128">
    <property type="taxonomic scope" value="Archaea"/>
</dbReference>
<keyword evidence="2" id="KW-0472">Membrane</keyword>
<name>Q18IW4_HALWD</name>
<feature type="region of interest" description="Disordered" evidence="1">
    <location>
        <begin position="1"/>
        <end position="40"/>
    </location>
</feature>
<feature type="transmembrane region" description="Helical" evidence="2">
    <location>
        <begin position="110"/>
        <end position="128"/>
    </location>
</feature>
<organism evidence="3 4">
    <name type="scientific">Haloquadratum walsbyi (strain DSM 16790 / HBSQ001)</name>
    <dbReference type="NCBI Taxonomy" id="362976"/>
    <lineage>
        <taxon>Archaea</taxon>
        <taxon>Methanobacteriati</taxon>
        <taxon>Methanobacteriota</taxon>
        <taxon>Stenosarchaea group</taxon>
        <taxon>Halobacteria</taxon>
        <taxon>Halobacteriales</taxon>
        <taxon>Haloferacaceae</taxon>
        <taxon>Haloquadratum</taxon>
    </lineage>
</organism>
<evidence type="ECO:0000313" key="3">
    <source>
        <dbReference type="EMBL" id="CAJ52051.1"/>
    </source>
</evidence>
<dbReference type="HOGENOM" id="CLU_1665479_0_0_2"/>
<feature type="compositionally biased region" description="Basic and acidic residues" evidence="1">
    <location>
        <begin position="1"/>
        <end position="14"/>
    </location>
</feature>
<evidence type="ECO:0000256" key="1">
    <source>
        <dbReference type="SAM" id="MobiDB-lite"/>
    </source>
</evidence>
<proteinExistence type="predicted"/>
<keyword evidence="2" id="KW-1133">Transmembrane helix</keyword>
<dbReference type="KEGG" id="hwa:HQ_1923A"/>
<feature type="compositionally biased region" description="Polar residues" evidence="1">
    <location>
        <begin position="15"/>
        <end position="40"/>
    </location>
</feature>
<keyword evidence="4" id="KW-1185">Reference proteome</keyword>
<sequence length="158" mass="16150">MSKERQKERTKTTDSNDTGGSSRSQSGYRVSPQPVSDRSSWSGLLKRTFNMISSRTKTNQGNSSSSAVALAGLMFIGALIAGVIPIPLTWIGGVAAGSGIGAKTESGSPVLATGIGALIGFIFGLTFAPALFGLGIVLTLILTTVSAVIGGVSFLLLE</sequence>
<dbReference type="Proteomes" id="UP000001975">
    <property type="component" value="Chromosome"/>
</dbReference>
<evidence type="ECO:0000313" key="4">
    <source>
        <dbReference type="Proteomes" id="UP000001975"/>
    </source>
</evidence>
<evidence type="ECO:0000256" key="2">
    <source>
        <dbReference type="SAM" id="Phobius"/>
    </source>
</evidence>
<gene>
    <name evidence="3" type="ordered locus">HQ_1923A</name>
</gene>
<accession>Q18IW4</accession>
<reference evidence="3 4" key="1">
    <citation type="journal article" date="2006" name="BMC Genomics">
        <title>The genome of the square archaeon Haloquadratum walsbyi: life at the limits of water activity.</title>
        <authorList>
            <person name="Bolhuis H.H."/>
            <person name="Palm P.P."/>
            <person name="Wende A.W."/>
            <person name="Falb M.M."/>
            <person name="Rampp M.M."/>
            <person name="Rodriguez-Valera F.F."/>
            <person name="Pfeiffer F.F."/>
            <person name="Oesterhelt D.D."/>
        </authorList>
    </citation>
    <scope>NUCLEOTIDE SEQUENCE [LARGE SCALE GENOMIC DNA]</scope>
    <source>
        <strain evidence="4">DSM 16790 / HBSQ001</strain>
    </source>
</reference>
<dbReference type="RefSeq" id="WP_011571195.1">
    <property type="nucleotide sequence ID" value="NC_008212.1"/>
</dbReference>
<protein>
    <submittedName>
        <fullName evidence="3">Uncharacterized protein</fullName>
    </submittedName>
</protein>
<dbReference type="EMBL" id="AM180088">
    <property type="protein sequence ID" value="CAJ52051.1"/>
    <property type="molecule type" value="Genomic_DNA"/>
</dbReference>